<keyword evidence="3" id="KW-1185">Reference proteome</keyword>
<dbReference type="Proteomes" id="UP000324222">
    <property type="component" value="Unassembled WGS sequence"/>
</dbReference>
<evidence type="ECO:0000313" key="2">
    <source>
        <dbReference type="EMBL" id="MPC63640.1"/>
    </source>
</evidence>
<protein>
    <submittedName>
        <fullName evidence="2">Uncharacterized protein</fullName>
    </submittedName>
</protein>
<feature type="compositionally biased region" description="Basic and acidic residues" evidence="1">
    <location>
        <begin position="11"/>
        <end position="22"/>
    </location>
</feature>
<proteinExistence type="predicted"/>
<dbReference type="AlphaFoldDB" id="A0A5B7GUD0"/>
<feature type="region of interest" description="Disordered" evidence="1">
    <location>
        <begin position="1"/>
        <end position="30"/>
    </location>
</feature>
<gene>
    <name evidence="2" type="ORF">E2C01_057741</name>
</gene>
<accession>A0A5B7GUD0</accession>
<sequence>MTSSTSTGKRGSREDDRREETMQKSGKITTKLRDLPIPDTHLHVSLKRLTPSIPVPRHLSLLAVSQHQQETFSQRRILYSEHFHRLRISNVMPLKQYVEQRVNLPMQRLKHPHPTHPLFRRFIFI</sequence>
<organism evidence="2 3">
    <name type="scientific">Portunus trituberculatus</name>
    <name type="common">Swimming crab</name>
    <name type="synonym">Neptunus trituberculatus</name>
    <dbReference type="NCBI Taxonomy" id="210409"/>
    <lineage>
        <taxon>Eukaryota</taxon>
        <taxon>Metazoa</taxon>
        <taxon>Ecdysozoa</taxon>
        <taxon>Arthropoda</taxon>
        <taxon>Crustacea</taxon>
        <taxon>Multicrustacea</taxon>
        <taxon>Malacostraca</taxon>
        <taxon>Eumalacostraca</taxon>
        <taxon>Eucarida</taxon>
        <taxon>Decapoda</taxon>
        <taxon>Pleocyemata</taxon>
        <taxon>Brachyura</taxon>
        <taxon>Eubrachyura</taxon>
        <taxon>Portunoidea</taxon>
        <taxon>Portunidae</taxon>
        <taxon>Portuninae</taxon>
        <taxon>Portunus</taxon>
    </lineage>
</organism>
<comment type="caution">
    <text evidence="2">The sequence shown here is derived from an EMBL/GenBank/DDBJ whole genome shotgun (WGS) entry which is preliminary data.</text>
</comment>
<reference evidence="2 3" key="1">
    <citation type="submission" date="2019-05" db="EMBL/GenBank/DDBJ databases">
        <title>Another draft genome of Portunus trituberculatus and its Hox gene families provides insights of decapod evolution.</title>
        <authorList>
            <person name="Jeong J.-H."/>
            <person name="Song I."/>
            <person name="Kim S."/>
            <person name="Choi T."/>
            <person name="Kim D."/>
            <person name="Ryu S."/>
            <person name="Kim W."/>
        </authorList>
    </citation>
    <scope>NUCLEOTIDE SEQUENCE [LARGE SCALE GENOMIC DNA]</scope>
    <source>
        <tissue evidence="2">Muscle</tissue>
    </source>
</reference>
<evidence type="ECO:0000313" key="3">
    <source>
        <dbReference type="Proteomes" id="UP000324222"/>
    </source>
</evidence>
<evidence type="ECO:0000256" key="1">
    <source>
        <dbReference type="SAM" id="MobiDB-lite"/>
    </source>
</evidence>
<name>A0A5B7GUD0_PORTR</name>
<dbReference type="EMBL" id="VSRR010021075">
    <property type="protein sequence ID" value="MPC63640.1"/>
    <property type="molecule type" value="Genomic_DNA"/>
</dbReference>